<keyword evidence="11" id="KW-0695">RNA-directed DNA polymerase</keyword>
<dbReference type="GO" id="GO:0003964">
    <property type="term" value="F:RNA-directed DNA polymerase activity"/>
    <property type="evidence" value="ECO:0007669"/>
    <property type="project" value="UniProtKB-KW"/>
</dbReference>
<evidence type="ECO:0000256" key="6">
    <source>
        <dbReference type="ARBA" id="ARBA00022750"/>
    </source>
</evidence>
<keyword evidence="10" id="KW-0229">DNA integration</keyword>
<dbReference type="InterPro" id="IPR041373">
    <property type="entry name" value="RT_RNaseH"/>
</dbReference>
<evidence type="ECO:0000256" key="13">
    <source>
        <dbReference type="ARBA" id="ARBA00023125"/>
    </source>
</evidence>
<dbReference type="PANTHER" id="PTHR37984">
    <property type="entry name" value="PROTEIN CBG26694"/>
    <property type="match status" value="1"/>
</dbReference>
<keyword evidence="6" id="KW-0064">Aspartyl protease</keyword>
<dbReference type="GO" id="GO:0006508">
    <property type="term" value="P:proteolysis"/>
    <property type="evidence" value="ECO:0007669"/>
    <property type="project" value="UniProtKB-KW"/>
</dbReference>
<dbReference type="InterPro" id="IPR041577">
    <property type="entry name" value="RT_RNaseH_2"/>
</dbReference>
<organism evidence="17 18">
    <name type="scientific">Cajanus cajan</name>
    <name type="common">Pigeon pea</name>
    <name type="synonym">Cajanus indicus</name>
    <dbReference type="NCBI Taxonomy" id="3821"/>
    <lineage>
        <taxon>Eukaryota</taxon>
        <taxon>Viridiplantae</taxon>
        <taxon>Streptophyta</taxon>
        <taxon>Embryophyta</taxon>
        <taxon>Tracheophyta</taxon>
        <taxon>Spermatophyta</taxon>
        <taxon>Magnoliopsida</taxon>
        <taxon>eudicotyledons</taxon>
        <taxon>Gunneridae</taxon>
        <taxon>Pentapetalae</taxon>
        <taxon>rosids</taxon>
        <taxon>fabids</taxon>
        <taxon>Fabales</taxon>
        <taxon>Fabaceae</taxon>
        <taxon>Papilionoideae</taxon>
        <taxon>50 kb inversion clade</taxon>
        <taxon>NPAAA clade</taxon>
        <taxon>indigoferoid/millettioid clade</taxon>
        <taxon>Phaseoleae</taxon>
        <taxon>Cajanus</taxon>
    </lineage>
</organism>
<dbReference type="InterPro" id="IPR050951">
    <property type="entry name" value="Retrovirus_Pol_polyprotein"/>
</dbReference>
<feature type="domain" description="Integrase catalytic" evidence="16">
    <location>
        <begin position="151"/>
        <end position="262"/>
    </location>
</feature>
<reference evidence="17" key="1">
    <citation type="journal article" date="2012" name="Nat. Biotechnol.">
        <title>Draft genome sequence of pigeonpea (Cajanus cajan), an orphan legume crop of resource-poor farmers.</title>
        <authorList>
            <person name="Varshney R.K."/>
            <person name="Chen W."/>
            <person name="Li Y."/>
            <person name="Bharti A.K."/>
            <person name="Saxena R.K."/>
            <person name="Schlueter J.A."/>
            <person name="Donoghue M.T."/>
            <person name="Azam S."/>
            <person name="Fan G."/>
            <person name="Whaley A.M."/>
            <person name="Farmer A.D."/>
            <person name="Sheridan J."/>
            <person name="Iwata A."/>
            <person name="Tuteja R."/>
            <person name="Penmetsa R.V."/>
            <person name="Wu W."/>
            <person name="Upadhyaya H.D."/>
            <person name="Yang S.P."/>
            <person name="Shah T."/>
            <person name="Saxena K.B."/>
            <person name="Michael T."/>
            <person name="McCombie W.R."/>
            <person name="Yang B."/>
            <person name="Zhang G."/>
            <person name="Yang H."/>
            <person name="Wang J."/>
            <person name="Spillane C."/>
            <person name="Cook D.R."/>
            <person name="May G.D."/>
            <person name="Xu X."/>
            <person name="Jackson S.A."/>
        </authorList>
    </citation>
    <scope>NUCLEOTIDE SEQUENCE [LARGE SCALE GENOMIC DNA]</scope>
</reference>
<evidence type="ECO:0000256" key="11">
    <source>
        <dbReference type="ARBA" id="ARBA00022918"/>
    </source>
</evidence>
<keyword evidence="4" id="KW-0540">Nuclease</keyword>
<keyword evidence="12" id="KW-0239">DNA-directed DNA polymerase</keyword>
<evidence type="ECO:0000313" key="17">
    <source>
        <dbReference type="EMBL" id="KYP37411.1"/>
    </source>
</evidence>
<sequence length="947" mass="109785">MQNESVYVREMYAITEAVKKWKQYLLGQKFVILTDQQSLQHLMSQAIQKPAQQKFIHNPHLGHTYSFCEGLLYFHIRLFVPEVCDFRQKLMQEYHAIPIAGHSGIKSSLSRLAASYYWPSMASDVRQFIKHCAICQQNKYETQKPRGLLQPLHTPNKVWEEVTMDFITSLPSSYGYTVIWVVCDRLSKYSHFVALPTHFTAQQLGQRFMQEIFRLHGPPKIIISDRDTIFLSQFWCEIFKAQGTKLKYSSSYHPQPDGQTEKKKDGSWCFCVDYRALNAITIKDKFPNPTIDELLDELGSAKIFFFDDILVYNKSFNAHLQHLRSILDLLSVNQFYAKCSKCIFGVACVGYLSHTIIESGVQPDPDKVKAIMDWPVPLSLTGLRGFLGITGFYRRFVRHYARIVAPLTELLKDKVFTWTTQAQQAFTELKRHITTAPILQLPNFSKPFVLETDASGVAVGVVLTQNSHPLAFFRRHNTVADALSHPEDVPDQILLALSSPVPTFLQQWKNYFTSNPTGQATVLRFIHNPHLGHTYSFCEGLLYFHIRLFVPEVCDFRQKLMQEYHAIPIAGHSGIKSSLSRLAASYYWPSMASDVRQFIKHCAICQQNKYETQKPRGLLQPLHTPNKVWEEVTMDFITSLPSSYGYTVIWVVCDRLSKYSHFVALPTHFTAQQLGQRFMQEIFRLHGPPKIIISDRDTIFLSQFWCEIFKAQGTKLKYSSSYHPQPDGQTEVLNRTLECFLRCFVSDTPRLWFWFLHIAEFWYNTSKHSSLTTSPFHVLYGRPPPTTIDLFPDFAPKVSSVSTILQEHKAILSVVKYHLHRARQRMKIEADKHRIDAHFAVGDWVWVRLQPYRQTTVHRRSSQKLSKRFYGLFKIRQRIGMVVYALELPESSRIHPVFHVSKLRPFVGEDPLSQFRPPRLLYLTRSTNRFTHAPMQVEQHLNPILCL</sequence>
<evidence type="ECO:0000259" key="16">
    <source>
        <dbReference type="PROSITE" id="PS50994"/>
    </source>
</evidence>
<evidence type="ECO:0000256" key="9">
    <source>
        <dbReference type="ARBA" id="ARBA00022842"/>
    </source>
</evidence>
<keyword evidence="5" id="KW-0479">Metal-binding</keyword>
<evidence type="ECO:0000256" key="12">
    <source>
        <dbReference type="ARBA" id="ARBA00022932"/>
    </source>
</evidence>
<dbReference type="Proteomes" id="UP000075243">
    <property type="component" value="Unassembled WGS sequence"/>
</dbReference>
<keyword evidence="2" id="KW-0808">Transferase</keyword>
<dbReference type="FunFam" id="1.10.340.70:FF:000001">
    <property type="entry name" value="Retrovirus-related Pol polyprotein from transposon gypsy-like Protein"/>
    <property type="match status" value="2"/>
</dbReference>
<accession>A0A151R4D2</accession>
<dbReference type="Gene3D" id="3.30.70.270">
    <property type="match status" value="3"/>
</dbReference>
<evidence type="ECO:0000313" key="18">
    <source>
        <dbReference type="Proteomes" id="UP000075243"/>
    </source>
</evidence>
<dbReference type="SUPFAM" id="SSF56672">
    <property type="entry name" value="DNA/RNA polymerases"/>
    <property type="match status" value="2"/>
</dbReference>
<protein>
    <submittedName>
        <fullName evidence="17">Retrotransposable element Tf2</fullName>
    </submittedName>
</protein>
<dbReference type="EMBL" id="KQ484108">
    <property type="protein sequence ID" value="KYP37411.1"/>
    <property type="molecule type" value="Genomic_DNA"/>
</dbReference>
<dbReference type="InterPro" id="IPR041588">
    <property type="entry name" value="Integrase_H2C2"/>
</dbReference>
<keyword evidence="7" id="KW-0255">Endonuclease</keyword>
<evidence type="ECO:0000256" key="14">
    <source>
        <dbReference type="ARBA" id="ARBA00023172"/>
    </source>
</evidence>
<dbReference type="GO" id="GO:0046872">
    <property type="term" value="F:metal ion binding"/>
    <property type="evidence" value="ECO:0007669"/>
    <property type="project" value="UniProtKB-KW"/>
</dbReference>
<dbReference type="InterPro" id="IPR036397">
    <property type="entry name" value="RNaseH_sf"/>
</dbReference>
<dbReference type="Gene3D" id="3.30.420.10">
    <property type="entry name" value="Ribonuclease H-like superfamily/Ribonuclease H"/>
    <property type="match status" value="2"/>
</dbReference>
<keyword evidence="13" id="KW-0238">DNA-binding</keyword>
<dbReference type="InterPro" id="IPR043502">
    <property type="entry name" value="DNA/RNA_pol_sf"/>
</dbReference>
<proteinExistence type="predicted"/>
<dbReference type="GO" id="GO:0006310">
    <property type="term" value="P:DNA recombination"/>
    <property type="evidence" value="ECO:0007669"/>
    <property type="project" value="UniProtKB-KW"/>
</dbReference>
<dbReference type="GO" id="GO:0004190">
    <property type="term" value="F:aspartic-type endopeptidase activity"/>
    <property type="evidence" value="ECO:0007669"/>
    <property type="project" value="UniProtKB-KW"/>
</dbReference>
<evidence type="ECO:0000256" key="1">
    <source>
        <dbReference type="ARBA" id="ARBA00022670"/>
    </source>
</evidence>
<dbReference type="Pfam" id="PF17917">
    <property type="entry name" value="RT_RNaseH"/>
    <property type="match status" value="1"/>
</dbReference>
<name>A0A151R4D2_CAJCA</name>
<keyword evidence="9" id="KW-0460">Magnesium</keyword>
<evidence type="ECO:0000256" key="8">
    <source>
        <dbReference type="ARBA" id="ARBA00022801"/>
    </source>
</evidence>
<evidence type="ECO:0000256" key="7">
    <source>
        <dbReference type="ARBA" id="ARBA00022759"/>
    </source>
</evidence>
<dbReference type="GO" id="GO:0015074">
    <property type="term" value="P:DNA integration"/>
    <property type="evidence" value="ECO:0007669"/>
    <property type="project" value="UniProtKB-KW"/>
</dbReference>
<dbReference type="AlphaFoldDB" id="A0A151R4D2"/>
<dbReference type="InterPro" id="IPR056924">
    <property type="entry name" value="SH3_Tf2-1"/>
</dbReference>
<dbReference type="Pfam" id="PF17919">
    <property type="entry name" value="RT_RNaseH_2"/>
    <property type="match status" value="1"/>
</dbReference>
<dbReference type="GO" id="GO:0003887">
    <property type="term" value="F:DNA-directed DNA polymerase activity"/>
    <property type="evidence" value="ECO:0007669"/>
    <property type="project" value="UniProtKB-KW"/>
</dbReference>
<keyword evidence="14" id="KW-0233">DNA recombination</keyword>
<dbReference type="Pfam" id="PF17921">
    <property type="entry name" value="Integrase_H2C2"/>
    <property type="match status" value="2"/>
</dbReference>
<dbReference type="Gene3D" id="1.10.340.70">
    <property type="match status" value="2"/>
</dbReference>
<dbReference type="PANTHER" id="PTHR37984:SF5">
    <property type="entry name" value="PROTEIN NYNRIN-LIKE"/>
    <property type="match status" value="1"/>
</dbReference>
<evidence type="ECO:0000256" key="5">
    <source>
        <dbReference type="ARBA" id="ARBA00022723"/>
    </source>
</evidence>
<dbReference type="InterPro" id="IPR012337">
    <property type="entry name" value="RNaseH-like_sf"/>
</dbReference>
<dbReference type="Gramene" id="C.cajan_41124.t">
    <property type="protein sequence ID" value="C.cajan_41124.t"/>
    <property type="gene ID" value="C.cajan_41124"/>
</dbReference>
<evidence type="ECO:0000256" key="15">
    <source>
        <dbReference type="ARBA" id="ARBA00023268"/>
    </source>
</evidence>
<keyword evidence="8" id="KW-0378">Hydrolase</keyword>
<evidence type="ECO:0000256" key="4">
    <source>
        <dbReference type="ARBA" id="ARBA00022722"/>
    </source>
</evidence>
<dbReference type="Pfam" id="PF24626">
    <property type="entry name" value="SH3_Tf2-1"/>
    <property type="match status" value="1"/>
</dbReference>
<dbReference type="InterPro" id="IPR001584">
    <property type="entry name" value="Integrase_cat-core"/>
</dbReference>
<keyword evidence="18" id="KW-1185">Reference proteome</keyword>
<dbReference type="GO" id="GO:0004519">
    <property type="term" value="F:endonuclease activity"/>
    <property type="evidence" value="ECO:0007669"/>
    <property type="project" value="UniProtKB-KW"/>
</dbReference>
<keyword evidence="15" id="KW-0511">Multifunctional enzyme</keyword>
<dbReference type="FunFam" id="3.30.70.270:FF:000020">
    <property type="entry name" value="Transposon Tf2-6 polyprotein-like Protein"/>
    <property type="match status" value="1"/>
</dbReference>
<feature type="domain" description="Integrase catalytic" evidence="16">
    <location>
        <begin position="621"/>
        <end position="783"/>
    </location>
</feature>
<dbReference type="GO" id="GO:0003677">
    <property type="term" value="F:DNA binding"/>
    <property type="evidence" value="ECO:0007669"/>
    <property type="project" value="UniProtKB-KW"/>
</dbReference>
<keyword evidence="3" id="KW-0548">Nucleotidyltransferase</keyword>
<gene>
    <name evidence="17" type="ORF">KK1_041390</name>
</gene>
<evidence type="ECO:0000256" key="10">
    <source>
        <dbReference type="ARBA" id="ARBA00022908"/>
    </source>
</evidence>
<dbReference type="FunFam" id="3.30.420.10:FF:000032">
    <property type="entry name" value="Retrovirus-related Pol polyprotein from transposon 297-like Protein"/>
    <property type="match status" value="1"/>
</dbReference>
<keyword evidence="1" id="KW-0645">Protease</keyword>
<evidence type="ECO:0000256" key="2">
    <source>
        <dbReference type="ARBA" id="ARBA00022679"/>
    </source>
</evidence>
<evidence type="ECO:0000256" key="3">
    <source>
        <dbReference type="ARBA" id="ARBA00022695"/>
    </source>
</evidence>
<dbReference type="SUPFAM" id="SSF53098">
    <property type="entry name" value="Ribonuclease H-like"/>
    <property type="match status" value="2"/>
</dbReference>
<dbReference type="PROSITE" id="PS50994">
    <property type="entry name" value="INTEGRASE"/>
    <property type="match status" value="2"/>
</dbReference>
<dbReference type="InterPro" id="IPR043128">
    <property type="entry name" value="Rev_trsase/Diguanyl_cyclase"/>
</dbReference>